<dbReference type="GO" id="GO:0043565">
    <property type="term" value="F:sequence-specific DNA binding"/>
    <property type="evidence" value="ECO:0007669"/>
    <property type="project" value="TreeGrafter"/>
</dbReference>
<dbReference type="AlphaFoldDB" id="A0A9Q0KPG6"/>
<dbReference type="GO" id="GO:0005634">
    <property type="term" value="C:nucleus"/>
    <property type="evidence" value="ECO:0007669"/>
    <property type="project" value="UniProtKB-SubCell"/>
</dbReference>
<dbReference type="EMBL" id="JAMYWD010000004">
    <property type="protein sequence ID" value="KAJ4974276.1"/>
    <property type="molecule type" value="Genomic_DNA"/>
</dbReference>
<evidence type="ECO:0000313" key="12">
    <source>
        <dbReference type="EMBL" id="KAJ4974276.1"/>
    </source>
</evidence>
<evidence type="ECO:0000256" key="7">
    <source>
        <dbReference type="ARBA" id="ARBA00023242"/>
    </source>
</evidence>
<feature type="compositionally biased region" description="Basic and acidic residues" evidence="8">
    <location>
        <begin position="1"/>
        <end position="21"/>
    </location>
</feature>
<dbReference type="Pfam" id="PF20451">
    <property type="entry name" value="Calmod_bind_M"/>
    <property type="match status" value="1"/>
</dbReference>
<dbReference type="InterPro" id="IPR046829">
    <property type="entry name" value="Calmod_bind_C"/>
</dbReference>
<evidence type="ECO:0000259" key="11">
    <source>
        <dbReference type="Pfam" id="PF20452"/>
    </source>
</evidence>
<keyword evidence="3" id="KW-0805">Transcription regulation</keyword>
<feature type="domain" description="Calmodulin binding protein central" evidence="10">
    <location>
        <begin position="249"/>
        <end position="314"/>
    </location>
</feature>
<dbReference type="PANTHER" id="PTHR31713:SF42">
    <property type="entry name" value="PROTEIN SAR DEFICIENT 1"/>
    <property type="match status" value="1"/>
</dbReference>
<protein>
    <recommendedName>
        <fullName evidence="14">Protein SAR DEFICIENT 1</fullName>
    </recommendedName>
</protein>
<keyword evidence="5" id="KW-0010">Activator</keyword>
<dbReference type="InterPro" id="IPR046831">
    <property type="entry name" value="Calmodulin_bind_N"/>
</dbReference>
<organism evidence="12 13">
    <name type="scientific">Protea cynaroides</name>
    <dbReference type="NCBI Taxonomy" id="273540"/>
    <lineage>
        <taxon>Eukaryota</taxon>
        <taxon>Viridiplantae</taxon>
        <taxon>Streptophyta</taxon>
        <taxon>Embryophyta</taxon>
        <taxon>Tracheophyta</taxon>
        <taxon>Spermatophyta</taxon>
        <taxon>Magnoliopsida</taxon>
        <taxon>Proteales</taxon>
        <taxon>Proteaceae</taxon>
        <taxon>Protea</taxon>
    </lineage>
</organism>
<keyword evidence="13" id="KW-1185">Reference proteome</keyword>
<evidence type="ECO:0000256" key="6">
    <source>
        <dbReference type="ARBA" id="ARBA00023163"/>
    </source>
</evidence>
<comment type="similarity">
    <text evidence="2">Belongs to the plant ACBP60 protein family.</text>
</comment>
<comment type="caution">
    <text evidence="12">The sequence shown here is derived from an EMBL/GenBank/DDBJ whole genome shotgun (WGS) entry which is preliminary data.</text>
</comment>
<evidence type="ECO:0000256" key="5">
    <source>
        <dbReference type="ARBA" id="ARBA00023159"/>
    </source>
</evidence>
<accession>A0A9Q0KPG6</accession>
<dbReference type="GO" id="GO:0080142">
    <property type="term" value="P:regulation of salicylic acid biosynthetic process"/>
    <property type="evidence" value="ECO:0007669"/>
    <property type="project" value="TreeGrafter"/>
</dbReference>
<reference evidence="12" key="1">
    <citation type="journal article" date="2023" name="Plant J.">
        <title>The genome of the king protea, Protea cynaroides.</title>
        <authorList>
            <person name="Chang J."/>
            <person name="Duong T.A."/>
            <person name="Schoeman C."/>
            <person name="Ma X."/>
            <person name="Roodt D."/>
            <person name="Barker N."/>
            <person name="Li Z."/>
            <person name="Van de Peer Y."/>
            <person name="Mizrachi E."/>
        </authorList>
    </citation>
    <scope>NUCLEOTIDE SEQUENCE</scope>
    <source>
        <tissue evidence="12">Young leaves</tissue>
    </source>
</reference>
<sequence length="474" mass="53554">MAGKRLLDESSSCREPDEPAAPKRMRTTPSFAAVIGEVVMVKSLQRFMSSLEPLVRRVVSEEVERGLRHSARSLRREPSLQIRAVETSTLTLSFSKMLSLPVFTASKIEDIESNPLQIFLLDTEGVPTTLPDHPIKVEIVVIDGDFSMGDSDNWTTDQFNSKIVRERTGKRPLLTGDVNVTIRDGSATIADLSFTDNSSWIRSRKFRLGARVAPGSIIQGVMIREAMTEAFIVKDHRGELYKKHHPPSLEDEVWRLDKIGKGGAFHRKLASDGIHTVQDLLKLWVVDSAKLRKILGGGMSEKTWEATIKHAKTCVLGTKLYIFREPQYSLIFNSICQVVGTFIHGQFYTTRDLTEVHMAHVEQLIREAYMQWNSLQEWNGEVNENALQPPVTGDMEVQYLNYHPDIARLNHHDTSLIADTFLLEMPNHGEMVYGDRLQNSTYFNPQIVNTNAYNTSDYSSDDGDSTPPPRVYFS</sequence>
<gene>
    <name evidence="12" type="ORF">NE237_007450</name>
</gene>
<evidence type="ECO:0000256" key="8">
    <source>
        <dbReference type="SAM" id="MobiDB-lite"/>
    </source>
</evidence>
<dbReference type="Pfam" id="PF07887">
    <property type="entry name" value="Calmodulin_bind"/>
    <property type="match status" value="1"/>
</dbReference>
<proteinExistence type="inferred from homology"/>
<evidence type="ECO:0000256" key="1">
    <source>
        <dbReference type="ARBA" id="ARBA00004123"/>
    </source>
</evidence>
<evidence type="ECO:0000259" key="9">
    <source>
        <dbReference type="Pfam" id="PF07887"/>
    </source>
</evidence>
<evidence type="ECO:0000313" key="13">
    <source>
        <dbReference type="Proteomes" id="UP001141806"/>
    </source>
</evidence>
<dbReference type="InterPro" id="IPR012416">
    <property type="entry name" value="CBP60"/>
</dbReference>
<evidence type="ECO:0000259" key="10">
    <source>
        <dbReference type="Pfam" id="PF20451"/>
    </source>
</evidence>
<feature type="domain" description="Calmodulin binding protein-like N-terminal" evidence="9">
    <location>
        <begin position="91"/>
        <end position="236"/>
    </location>
</feature>
<evidence type="ECO:0000256" key="4">
    <source>
        <dbReference type="ARBA" id="ARBA00023125"/>
    </source>
</evidence>
<keyword evidence="7" id="KW-0539">Nucleus</keyword>
<dbReference type="OrthoDB" id="757051at2759"/>
<keyword evidence="6" id="KW-0804">Transcription</keyword>
<keyword evidence="4" id="KW-0238">DNA-binding</keyword>
<evidence type="ECO:0000256" key="2">
    <source>
        <dbReference type="ARBA" id="ARBA00007214"/>
    </source>
</evidence>
<feature type="region of interest" description="Disordered" evidence="8">
    <location>
        <begin position="453"/>
        <end position="474"/>
    </location>
</feature>
<dbReference type="GO" id="GO:0003700">
    <property type="term" value="F:DNA-binding transcription factor activity"/>
    <property type="evidence" value="ECO:0007669"/>
    <property type="project" value="TreeGrafter"/>
</dbReference>
<comment type="subcellular location">
    <subcellularLocation>
        <location evidence="1">Nucleus</location>
    </subcellularLocation>
</comment>
<dbReference type="PANTHER" id="PTHR31713">
    <property type="entry name" value="OS02G0177800 PROTEIN"/>
    <property type="match status" value="1"/>
</dbReference>
<name>A0A9Q0KPG6_9MAGN</name>
<dbReference type="Proteomes" id="UP001141806">
    <property type="component" value="Unassembled WGS sequence"/>
</dbReference>
<feature type="domain" description="Calmodulin binding protein C-terminal" evidence="11">
    <location>
        <begin position="319"/>
        <end position="377"/>
    </location>
</feature>
<dbReference type="Pfam" id="PF20452">
    <property type="entry name" value="Calmod_bind_C"/>
    <property type="match status" value="1"/>
</dbReference>
<evidence type="ECO:0000256" key="3">
    <source>
        <dbReference type="ARBA" id="ARBA00023015"/>
    </source>
</evidence>
<feature type="region of interest" description="Disordered" evidence="8">
    <location>
        <begin position="1"/>
        <end position="25"/>
    </location>
</feature>
<dbReference type="GO" id="GO:0005516">
    <property type="term" value="F:calmodulin binding"/>
    <property type="evidence" value="ECO:0007669"/>
    <property type="project" value="InterPro"/>
</dbReference>
<evidence type="ECO:0008006" key="14">
    <source>
        <dbReference type="Google" id="ProtNLM"/>
    </source>
</evidence>
<dbReference type="InterPro" id="IPR046830">
    <property type="entry name" value="Calmod_bind_M"/>
</dbReference>